<name>A0ACC1RDV5_9HYPO</name>
<proteinExistence type="predicted"/>
<keyword evidence="2" id="KW-1185">Reference proteome</keyword>
<sequence>MDEPVPPTGSEIACTQPSRNDYASLTQLHTNIRSPSLHSCAIARPSIDLEVGKQEGVSSCTPSRVTASNLQDLRFSSQPLGLALDFAQSAHVGSKGVWPKLQVMMQLQPDKAVLHRQTLGQLTQGPVMTLGMEPHLGQGRHRSHRDTKQAEA</sequence>
<evidence type="ECO:0000313" key="1">
    <source>
        <dbReference type="EMBL" id="KAJ3508582.1"/>
    </source>
</evidence>
<protein>
    <submittedName>
        <fullName evidence="1">Uncharacterized protein</fullName>
    </submittedName>
</protein>
<gene>
    <name evidence="1" type="ORF">NM208_g15799</name>
</gene>
<dbReference type="Proteomes" id="UP001148629">
    <property type="component" value="Unassembled WGS sequence"/>
</dbReference>
<accession>A0ACC1RDV5</accession>
<organism evidence="1 2">
    <name type="scientific">Fusarium decemcellulare</name>
    <dbReference type="NCBI Taxonomy" id="57161"/>
    <lineage>
        <taxon>Eukaryota</taxon>
        <taxon>Fungi</taxon>
        <taxon>Dikarya</taxon>
        <taxon>Ascomycota</taxon>
        <taxon>Pezizomycotina</taxon>
        <taxon>Sordariomycetes</taxon>
        <taxon>Hypocreomycetidae</taxon>
        <taxon>Hypocreales</taxon>
        <taxon>Nectriaceae</taxon>
        <taxon>Fusarium</taxon>
        <taxon>Fusarium decemcellulare species complex</taxon>
    </lineage>
</organism>
<dbReference type="EMBL" id="JANRMS010004469">
    <property type="protein sequence ID" value="KAJ3508582.1"/>
    <property type="molecule type" value="Genomic_DNA"/>
</dbReference>
<reference evidence="1" key="1">
    <citation type="submission" date="2022-08" db="EMBL/GenBank/DDBJ databases">
        <title>Genome Sequence of Fusarium decemcellulare.</title>
        <authorList>
            <person name="Buettner E."/>
        </authorList>
    </citation>
    <scope>NUCLEOTIDE SEQUENCE</scope>
    <source>
        <strain evidence="1">Babe19</strain>
    </source>
</reference>
<evidence type="ECO:0000313" key="2">
    <source>
        <dbReference type="Proteomes" id="UP001148629"/>
    </source>
</evidence>
<comment type="caution">
    <text evidence="1">The sequence shown here is derived from an EMBL/GenBank/DDBJ whole genome shotgun (WGS) entry which is preliminary data.</text>
</comment>